<dbReference type="FunFam" id="3.40.30.10:FF:000258">
    <property type="entry name" value="Glutathione S-transferase"/>
    <property type="match status" value="1"/>
</dbReference>
<name>A0A226ERV8_FOLCA</name>
<dbReference type="AlphaFoldDB" id="A0A226ERV8"/>
<dbReference type="GO" id="GO:0006749">
    <property type="term" value="P:glutathione metabolic process"/>
    <property type="evidence" value="ECO:0007669"/>
    <property type="project" value="TreeGrafter"/>
</dbReference>
<feature type="domain" description="GST N-terminal" evidence="1">
    <location>
        <begin position="2"/>
        <end position="81"/>
    </location>
</feature>
<dbReference type="Proteomes" id="UP000198287">
    <property type="component" value="Unassembled WGS sequence"/>
</dbReference>
<dbReference type="SUPFAM" id="SSF52833">
    <property type="entry name" value="Thioredoxin-like"/>
    <property type="match status" value="1"/>
</dbReference>
<dbReference type="InterPro" id="IPR040079">
    <property type="entry name" value="Glutathione_S-Trfase"/>
</dbReference>
<dbReference type="OrthoDB" id="414243at2759"/>
<dbReference type="SFLD" id="SFLDG00363">
    <property type="entry name" value="AMPS_(cytGST):_Alpha-__Mu-__Pi"/>
    <property type="match status" value="1"/>
</dbReference>
<evidence type="ECO:0000313" key="3">
    <source>
        <dbReference type="EMBL" id="OXA60363.1"/>
    </source>
</evidence>
<dbReference type="InterPro" id="IPR036282">
    <property type="entry name" value="Glutathione-S-Trfase_C_sf"/>
</dbReference>
<dbReference type="Gene3D" id="1.20.1050.10">
    <property type="match status" value="1"/>
</dbReference>
<evidence type="ECO:0000259" key="1">
    <source>
        <dbReference type="PROSITE" id="PS50404"/>
    </source>
</evidence>
<dbReference type="InterPro" id="IPR010987">
    <property type="entry name" value="Glutathione-S-Trfase_C-like"/>
</dbReference>
<evidence type="ECO:0000259" key="2">
    <source>
        <dbReference type="PROSITE" id="PS50405"/>
    </source>
</evidence>
<comment type="caution">
    <text evidence="3">The sequence shown here is derived from an EMBL/GenBank/DDBJ whole genome shotgun (WGS) entry which is preliminary data.</text>
</comment>
<dbReference type="InterPro" id="IPR036249">
    <property type="entry name" value="Thioredoxin-like_sf"/>
</dbReference>
<dbReference type="PANTHER" id="PTHR11571">
    <property type="entry name" value="GLUTATHIONE S-TRANSFERASE"/>
    <property type="match status" value="1"/>
</dbReference>
<dbReference type="InterPro" id="IPR004045">
    <property type="entry name" value="Glutathione_S-Trfase_N"/>
</dbReference>
<dbReference type="GO" id="GO:0004364">
    <property type="term" value="F:glutathione transferase activity"/>
    <property type="evidence" value="ECO:0007669"/>
    <property type="project" value="TreeGrafter"/>
</dbReference>
<protein>
    <submittedName>
        <fullName evidence="3">Glutathione S-transferase 1</fullName>
    </submittedName>
</protein>
<dbReference type="Gene3D" id="3.40.30.10">
    <property type="entry name" value="Glutaredoxin"/>
    <property type="match status" value="1"/>
</dbReference>
<dbReference type="Pfam" id="PF02798">
    <property type="entry name" value="GST_N"/>
    <property type="match status" value="1"/>
</dbReference>
<dbReference type="CDD" id="cd03192">
    <property type="entry name" value="GST_C_Sigma_like"/>
    <property type="match status" value="1"/>
</dbReference>
<keyword evidence="3" id="KW-0808">Transferase</keyword>
<proteinExistence type="predicted"/>
<dbReference type="PROSITE" id="PS50405">
    <property type="entry name" value="GST_CTER"/>
    <property type="match status" value="1"/>
</dbReference>
<dbReference type="SFLD" id="SFLDS00019">
    <property type="entry name" value="Glutathione_Transferase_(cytos"/>
    <property type="match status" value="1"/>
</dbReference>
<organism evidence="3 4">
    <name type="scientific">Folsomia candida</name>
    <name type="common">Springtail</name>
    <dbReference type="NCBI Taxonomy" id="158441"/>
    <lineage>
        <taxon>Eukaryota</taxon>
        <taxon>Metazoa</taxon>
        <taxon>Ecdysozoa</taxon>
        <taxon>Arthropoda</taxon>
        <taxon>Hexapoda</taxon>
        <taxon>Collembola</taxon>
        <taxon>Entomobryomorpha</taxon>
        <taxon>Isotomoidea</taxon>
        <taxon>Isotomidae</taxon>
        <taxon>Proisotominae</taxon>
        <taxon>Folsomia</taxon>
    </lineage>
</organism>
<accession>A0A226ERV8</accession>
<feature type="domain" description="GST C-terminal" evidence="2">
    <location>
        <begin position="83"/>
        <end position="229"/>
    </location>
</feature>
<dbReference type="STRING" id="158441.A0A226ERV8"/>
<dbReference type="Pfam" id="PF14497">
    <property type="entry name" value="GST_C_3"/>
    <property type="match status" value="1"/>
</dbReference>
<dbReference type="CDD" id="cd03039">
    <property type="entry name" value="GST_N_Sigma_like"/>
    <property type="match status" value="1"/>
</dbReference>
<evidence type="ECO:0000313" key="4">
    <source>
        <dbReference type="Proteomes" id="UP000198287"/>
    </source>
</evidence>
<dbReference type="PROSITE" id="PS50404">
    <property type="entry name" value="GST_NTER"/>
    <property type="match status" value="1"/>
</dbReference>
<dbReference type="EMBL" id="LNIX01000002">
    <property type="protein sequence ID" value="OXA60363.1"/>
    <property type="molecule type" value="Genomic_DNA"/>
</dbReference>
<gene>
    <name evidence="3" type="ORF">Fcan01_05647</name>
</gene>
<dbReference type="InterPro" id="IPR050213">
    <property type="entry name" value="GST_superfamily"/>
</dbReference>
<keyword evidence="4" id="KW-1185">Reference proteome</keyword>
<dbReference type="SFLD" id="SFLDG01205">
    <property type="entry name" value="AMPS.1"/>
    <property type="match status" value="1"/>
</dbReference>
<sequence>MPTYKLTYFDIRGLAEPIRWMFQISGQTFEDERIPLDEWSEQKKRFSKHVGQLPILCIDDIVLTQVHACMRYIARRFGYNGTSEIEAARADEATELIYDLRLCCVAYKDSFQSNTPDVVRHTVFRDFANEKSIAKKALMRKDLLEIHFPKYFTKFAELLECAGGEWIAGSTLTYADLALANFFSVAEEMVNPDCLRDFPTLKKLKDDVFDIPQIQEWMVITKGIAVKAYGSGG</sequence>
<dbReference type="SUPFAM" id="SSF47616">
    <property type="entry name" value="GST C-terminal domain-like"/>
    <property type="match status" value="1"/>
</dbReference>
<dbReference type="OMA" id="IRWMFQI"/>
<reference evidence="3 4" key="1">
    <citation type="submission" date="2015-12" db="EMBL/GenBank/DDBJ databases">
        <title>The genome of Folsomia candida.</title>
        <authorList>
            <person name="Faddeeva A."/>
            <person name="Derks M.F."/>
            <person name="Anvar Y."/>
            <person name="Smit S."/>
            <person name="Van Straalen N."/>
            <person name="Roelofs D."/>
        </authorList>
    </citation>
    <scope>NUCLEOTIDE SEQUENCE [LARGE SCALE GENOMIC DNA]</scope>
    <source>
        <strain evidence="3 4">VU population</strain>
        <tissue evidence="3">Whole body</tissue>
    </source>
</reference>
<dbReference type="InterPro" id="IPR004046">
    <property type="entry name" value="GST_C"/>
</dbReference>